<dbReference type="Proteomes" id="UP001501710">
    <property type="component" value="Unassembled WGS sequence"/>
</dbReference>
<organism evidence="2 3">
    <name type="scientific">Actinomadura meridiana</name>
    <dbReference type="NCBI Taxonomy" id="559626"/>
    <lineage>
        <taxon>Bacteria</taxon>
        <taxon>Bacillati</taxon>
        <taxon>Actinomycetota</taxon>
        <taxon>Actinomycetes</taxon>
        <taxon>Streptosporangiales</taxon>
        <taxon>Thermomonosporaceae</taxon>
        <taxon>Actinomadura</taxon>
    </lineage>
</organism>
<reference evidence="3" key="1">
    <citation type="journal article" date="2019" name="Int. J. Syst. Evol. Microbiol.">
        <title>The Global Catalogue of Microorganisms (GCM) 10K type strain sequencing project: providing services to taxonomists for standard genome sequencing and annotation.</title>
        <authorList>
            <consortium name="The Broad Institute Genomics Platform"/>
            <consortium name="The Broad Institute Genome Sequencing Center for Infectious Disease"/>
            <person name="Wu L."/>
            <person name="Ma J."/>
        </authorList>
    </citation>
    <scope>NUCLEOTIDE SEQUENCE [LARGE SCALE GENOMIC DNA]</scope>
    <source>
        <strain evidence="3">JCM 17440</strain>
    </source>
</reference>
<dbReference type="RefSeq" id="WP_344898014.1">
    <property type="nucleotide sequence ID" value="NZ_BAABAS010000007.1"/>
</dbReference>
<keyword evidence="3" id="KW-1185">Reference proteome</keyword>
<evidence type="ECO:0000313" key="2">
    <source>
        <dbReference type="EMBL" id="GAA4233527.1"/>
    </source>
</evidence>
<feature type="domain" description="DUF397" evidence="1">
    <location>
        <begin position="8"/>
        <end position="60"/>
    </location>
</feature>
<sequence>MKEKLGVHWRKSSHSDHSGGHCVEVAYLVPVIGIRDSREPGWPVLTLAPAAWEAVITNIRFGMYHRP</sequence>
<protein>
    <recommendedName>
        <fullName evidence="1">DUF397 domain-containing protein</fullName>
    </recommendedName>
</protein>
<gene>
    <name evidence="2" type="ORF">GCM10022254_36160</name>
</gene>
<comment type="caution">
    <text evidence="2">The sequence shown here is derived from an EMBL/GenBank/DDBJ whole genome shotgun (WGS) entry which is preliminary data.</text>
</comment>
<accession>A0ABP8C4D3</accession>
<proteinExistence type="predicted"/>
<dbReference type="InterPro" id="IPR007278">
    <property type="entry name" value="DUF397"/>
</dbReference>
<name>A0ABP8C4D3_9ACTN</name>
<dbReference type="EMBL" id="BAABAS010000007">
    <property type="protein sequence ID" value="GAA4233527.1"/>
    <property type="molecule type" value="Genomic_DNA"/>
</dbReference>
<evidence type="ECO:0000313" key="3">
    <source>
        <dbReference type="Proteomes" id="UP001501710"/>
    </source>
</evidence>
<evidence type="ECO:0000259" key="1">
    <source>
        <dbReference type="Pfam" id="PF04149"/>
    </source>
</evidence>
<dbReference type="Pfam" id="PF04149">
    <property type="entry name" value="DUF397"/>
    <property type="match status" value="1"/>
</dbReference>